<evidence type="ECO:0000256" key="2">
    <source>
        <dbReference type="ARBA" id="ARBA00022723"/>
    </source>
</evidence>
<dbReference type="GO" id="GO:0016125">
    <property type="term" value="P:sterol metabolic process"/>
    <property type="evidence" value="ECO:0007669"/>
    <property type="project" value="TreeGrafter"/>
</dbReference>
<feature type="transmembrane region" description="Helical" evidence="4">
    <location>
        <begin position="286"/>
        <end position="308"/>
    </location>
</feature>
<dbReference type="GO" id="GO:0016132">
    <property type="term" value="P:brassinosteroid biosynthetic process"/>
    <property type="evidence" value="ECO:0007669"/>
    <property type="project" value="TreeGrafter"/>
</dbReference>
<dbReference type="GO" id="GO:0016705">
    <property type="term" value="F:oxidoreductase activity, acting on paired donors, with incorporation or reduction of molecular oxygen"/>
    <property type="evidence" value="ECO:0007669"/>
    <property type="project" value="InterPro"/>
</dbReference>
<dbReference type="InterPro" id="IPR002397">
    <property type="entry name" value="Cyt_P450_B"/>
</dbReference>
<dbReference type="InterPro" id="IPR001128">
    <property type="entry name" value="Cyt_P450"/>
</dbReference>
<dbReference type="GO" id="GO:0005506">
    <property type="term" value="F:iron ion binding"/>
    <property type="evidence" value="ECO:0007669"/>
    <property type="project" value="InterPro"/>
</dbReference>
<dbReference type="SUPFAM" id="SSF48264">
    <property type="entry name" value="Cytochrome P450"/>
    <property type="match status" value="1"/>
</dbReference>
<dbReference type="GO" id="GO:0020037">
    <property type="term" value="F:heme binding"/>
    <property type="evidence" value="ECO:0007669"/>
    <property type="project" value="InterPro"/>
</dbReference>
<dbReference type="PANTHER" id="PTHR24286">
    <property type="entry name" value="CYTOCHROME P450 26"/>
    <property type="match status" value="1"/>
</dbReference>
<keyword evidence="4" id="KW-0812">Transmembrane</keyword>
<dbReference type="GO" id="GO:0010268">
    <property type="term" value="P:brassinosteroid homeostasis"/>
    <property type="evidence" value="ECO:0007669"/>
    <property type="project" value="TreeGrafter"/>
</dbReference>
<protein>
    <recommendedName>
        <fullName evidence="7">Cytochrome P450</fullName>
    </recommendedName>
</protein>
<comment type="similarity">
    <text evidence="1">Belongs to the cytochrome P450 family.</text>
</comment>
<evidence type="ECO:0008006" key="7">
    <source>
        <dbReference type="Google" id="ProtNLM"/>
    </source>
</evidence>
<gene>
    <name evidence="5" type="ORF">C2S53_009190</name>
</gene>
<evidence type="ECO:0000256" key="1">
    <source>
        <dbReference type="ARBA" id="ARBA00010617"/>
    </source>
</evidence>
<dbReference type="Proteomes" id="UP001190926">
    <property type="component" value="Unassembled WGS sequence"/>
</dbReference>
<comment type="caution">
    <text evidence="5">The sequence shown here is derived from an EMBL/GenBank/DDBJ whole genome shotgun (WGS) entry which is preliminary data.</text>
</comment>
<evidence type="ECO:0000313" key="5">
    <source>
        <dbReference type="EMBL" id="KAH6756956.1"/>
    </source>
</evidence>
<keyword evidence="3" id="KW-0408">Iron</keyword>
<feature type="transmembrane region" description="Helical" evidence="4">
    <location>
        <begin position="7"/>
        <end position="23"/>
    </location>
</feature>
<evidence type="ECO:0000256" key="4">
    <source>
        <dbReference type="SAM" id="Phobius"/>
    </source>
</evidence>
<keyword evidence="4" id="KW-0472">Membrane</keyword>
<dbReference type="GO" id="GO:0004497">
    <property type="term" value="F:monooxygenase activity"/>
    <property type="evidence" value="ECO:0007669"/>
    <property type="project" value="InterPro"/>
</dbReference>
<name>A0AAD4IQL8_PERFH</name>
<sequence>MDMTAGFWLWLAVVVGLMLWWWNEYWYALPFLLRRRGKLPPGYMGLPFLGEMLAFLWYFKVLGRPDDFINAKRRKYGDGIGMYRTHLFGSPTIIVCTPSANKLVLQSESRFGIGWNAEELVGKTSLVAVEGAAHTRVRGLVLRAVNQPDALRKITLMVQPRVTAALKSWSHRGRITTLKEANKVTFANTGKYFASFETEHVLDTLDDLFKGIVNGLRAYPLNFPGTAHHHALQCRRKAVAIFREELEKRKRCEASSEAKNDLMEALMEMKDEEGNRLSEIEVLDNIVSLVIAGYTSTSLVIMWAFYYLPKYPQHMPISKKLNGNLITYEEISSCKYTSKVVEEIIRLANVAAFTFRSAKEDVEYRGYKIPKGWKVVCWLRYIHTNPEYFEDPMCFNPDRWNVRGTKAGIIFSVWRGAKNLRWKHVCSIASFHSTSSSGCRLQVINQYLENHSIQLINSVLINFRWKLVNPNVGMSYLPHPTPADGVEIDITHI</sequence>
<organism evidence="5 6">
    <name type="scientific">Perilla frutescens var. hirtella</name>
    <name type="common">Perilla citriodora</name>
    <name type="synonym">Perilla setoyensis</name>
    <dbReference type="NCBI Taxonomy" id="608512"/>
    <lineage>
        <taxon>Eukaryota</taxon>
        <taxon>Viridiplantae</taxon>
        <taxon>Streptophyta</taxon>
        <taxon>Embryophyta</taxon>
        <taxon>Tracheophyta</taxon>
        <taxon>Spermatophyta</taxon>
        <taxon>Magnoliopsida</taxon>
        <taxon>eudicotyledons</taxon>
        <taxon>Gunneridae</taxon>
        <taxon>Pentapetalae</taxon>
        <taxon>asterids</taxon>
        <taxon>lamiids</taxon>
        <taxon>Lamiales</taxon>
        <taxon>Lamiaceae</taxon>
        <taxon>Nepetoideae</taxon>
        <taxon>Elsholtzieae</taxon>
        <taxon>Perilla</taxon>
    </lineage>
</organism>
<feature type="transmembrane region" description="Helical" evidence="4">
    <location>
        <begin position="43"/>
        <end position="63"/>
    </location>
</feature>
<dbReference type="EMBL" id="SDAM02029498">
    <property type="protein sequence ID" value="KAH6756956.1"/>
    <property type="molecule type" value="Genomic_DNA"/>
</dbReference>
<dbReference type="Pfam" id="PF00067">
    <property type="entry name" value="p450"/>
    <property type="match status" value="1"/>
</dbReference>
<accession>A0AAD4IQL8</accession>
<reference evidence="5 6" key="1">
    <citation type="journal article" date="2021" name="Nat. Commun.">
        <title>Incipient diploidization of the medicinal plant Perilla within 10,000 years.</title>
        <authorList>
            <person name="Zhang Y."/>
            <person name="Shen Q."/>
            <person name="Leng L."/>
            <person name="Zhang D."/>
            <person name="Chen S."/>
            <person name="Shi Y."/>
            <person name="Ning Z."/>
            <person name="Chen S."/>
        </authorList>
    </citation>
    <scope>NUCLEOTIDE SEQUENCE [LARGE SCALE GENOMIC DNA]</scope>
    <source>
        <strain evidence="6">cv. PC099</strain>
    </source>
</reference>
<evidence type="ECO:0000256" key="3">
    <source>
        <dbReference type="ARBA" id="ARBA00023004"/>
    </source>
</evidence>
<dbReference type="PANTHER" id="PTHR24286:SF12">
    <property type="entry name" value="CYTOCHROME P450 FAMILY PROTEIN, EXPRESSED"/>
    <property type="match status" value="1"/>
</dbReference>
<dbReference type="PRINTS" id="PR00359">
    <property type="entry name" value="BP450"/>
</dbReference>
<keyword evidence="4" id="KW-1133">Transmembrane helix</keyword>
<dbReference type="InterPro" id="IPR036396">
    <property type="entry name" value="Cyt_P450_sf"/>
</dbReference>
<dbReference type="Gene3D" id="1.10.630.10">
    <property type="entry name" value="Cytochrome P450"/>
    <property type="match status" value="1"/>
</dbReference>
<keyword evidence="2" id="KW-0479">Metal-binding</keyword>
<proteinExistence type="inferred from homology"/>
<evidence type="ECO:0000313" key="6">
    <source>
        <dbReference type="Proteomes" id="UP001190926"/>
    </source>
</evidence>
<keyword evidence="6" id="KW-1185">Reference proteome</keyword>
<dbReference type="AlphaFoldDB" id="A0AAD4IQL8"/>